<keyword evidence="1" id="KW-1133">Transmembrane helix</keyword>
<dbReference type="WBParaSite" id="GPUH_0000398001-mRNA-1">
    <property type="protein sequence ID" value="GPUH_0000398001-mRNA-1"/>
    <property type="gene ID" value="GPUH_0000398001"/>
</dbReference>
<name>A0A183D5I2_9BILA</name>
<keyword evidence="3" id="KW-1185">Reference proteome</keyword>
<protein>
    <submittedName>
        <fullName evidence="2 4">Uncharacterized protein</fullName>
    </submittedName>
</protein>
<organism evidence="4">
    <name type="scientific">Gongylonema pulchrum</name>
    <dbReference type="NCBI Taxonomy" id="637853"/>
    <lineage>
        <taxon>Eukaryota</taxon>
        <taxon>Metazoa</taxon>
        <taxon>Ecdysozoa</taxon>
        <taxon>Nematoda</taxon>
        <taxon>Chromadorea</taxon>
        <taxon>Rhabditida</taxon>
        <taxon>Spirurina</taxon>
        <taxon>Spiruromorpha</taxon>
        <taxon>Spiruroidea</taxon>
        <taxon>Gongylonematidae</taxon>
        <taxon>Gongylonema</taxon>
    </lineage>
</organism>
<reference evidence="2 3" key="2">
    <citation type="submission" date="2018-11" db="EMBL/GenBank/DDBJ databases">
        <authorList>
            <consortium name="Pathogen Informatics"/>
        </authorList>
    </citation>
    <scope>NUCLEOTIDE SEQUENCE [LARGE SCALE GENOMIC DNA]</scope>
</reference>
<evidence type="ECO:0000313" key="3">
    <source>
        <dbReference type="Proteomes" id="UP000271098"/>
    </source>
</evidence>
<gene>
    <name evidence="2" type="ORF">GPUH_LOCUS3975</name>
</gene>
<evidence type="ECO:0000313" key="2">
    <source>
        <dbReference type="EMBL" id="VDK41742.1"/>
    </source>
</evidence>
<keyword evidence="1" id="KW-0812">Transmembrane</keyword>
<dbReference type="Proteomes" id="UP000271098">
    <property type="component" value="Unassembled WGS sequence"/>
</dbReference>
<keyword evidence="1" id="KW-0472">Membrane</keyword>
<accession>A0A183D5I2</accession>
<sequence length="125" mass="13674">MVNSSVSTCSTRLHEETIAGPKKRTPECCGIASASKTAAVCGPLLPIGGDDRLEATTTLQTVTIGESMPALRSNHGPIWYHIWLDVRHIPIAIYRILSNGSYMLITFAMAVDGIYCFCNFFLRPL</sequence>
<dbReference type="OrthoDB" id="5062115at2759"/>
<reference evidence="4" key="1">
    <citation type="submission" date="2016-06" db="UniProtKB">
        <authorList>
            <consortium name="WormBaseParasite"/>
        </authorList>
    </citation>
    <scope>IDENTIFICATION</scope>
</reference>
<evidence type="ECO:0000256" key="1">
    <source>
        <dbReference type="SAM" id="Phobius"/>
    </source>
</evidence>
<dbReference type="AlphaFoldDB" id="A0A183D5I2"/>
<dbReference type="EMBL" id="UYRT01007158">
    <property type="protein sequence ID" value="VDK41742.1"/>
    <property type="molecule type" value="Genomic_DNA"/>
</dbReference>
<feature type="transmembrane region" description="Helical" evidence="1">
    <location>
        <begin position="102"/>
        <end position="122"/>
    </location>
</feature>
<evidence type="ECO:0000313" key="4">
    <source>
        <dbReference type="WBParaSite" id="GPUH_0000398001-mRNA-1"/>
    </source>
</evidence>
<proteinExistence type="predicted"/>